<name>A0A131YQN5_RHIAP</name>
<feature type="compositionally biased region" description="Basic and acidic residues" evidence="2">
    <location>
        <begin position="82"/>
        <end position="104"/>
    </location>
</feature>
<feature type="compositionally biased region" description="Basic residues" evidence="2">
    <location>
        <begin position="204"/>
        <end position="216"/>
    </location>
</feature>
<accession>A0A131YQN5</accession>
<feature type="region of interest" description="Disordered" evidence="2">
    <location>
        <begin position="1"/>
        <end position="135"/>
    </location>
</feature>
<feature type="region of interest" description="Disordered" evidence="2">
    <location>
        <begin position="497"/>
        <end position="524"/>
    </location>
</feature>
<dbReference type="Gene3D" id="3.30.428.10">
    <property type="entry name" value="HIT-like"/>
    <property type="match status" value="1"/>
</dbReference>
<dbReference type="InterPro" id="IPR006768">
    <property type="entry name" value="Cwf19-like_C_dom-1"/>
</dbReference>
<dbReference type="InterPro" id="IPR040194">
    <property type="entry name" value="Cwf19-like"/>
</dbReference>
<dbReference type="InterPro" id="IPR006767">
    <property type="entry name" value="Cwf19-like_C_dom-2"/>
</dbReference>
<dbReference type="PANTHER" id="PTHR12072:SF5">
    <property type="entry name" value="CWF19-LIKE PROTEIN 2"/>
    <property type="match status" value="1"/>
</dbReference>
<evidence type="ECO:0008006" key="6">
    <source>
        <dbReference type="Google" id="ProtNLM"/>
    </source>
</evidence>
<evidence type="ECO:0000256" key="2">
    <source>
        <dbReference type="SAM" id="MobiDB-lite"/>
    </source>
</evidence>
<feature type="domain" description="Cwf19-like protein C-terminal" evidence="3">
    <location>
        <begin position="735"/>
        <end position="829"/>
    </location>
</feature>
<organism evidence="5">
    <name type="scientific">Rhipicephalus appendiculatus</name>
    <name type="common">Brown ear tick</name>
    <dbReference type="NCBI Taxonomy" id="34631"/>
    <lineage>
        <taxon>Eukaryota</taxon>
        <taxon>Metazoa</taxon>
        <taxon>Ecdysozoa</taxon>
        <taxon>Arthropoda</taxon>
        <taxon>Chelicerata</taxon>
        <taxon>Arachnida</taxon>
        <taxon>Acari</taxon>
        <taxon>Parasitiformes</taxon>
        <taxon>Ixodida</taxon>
        <taxon>Ixodoidea</taxon>
        <taxon>Ixodidae</taxon>
        <taxon>Rhipicephalinae</taxon>
        <taxon>Rhipicephalus</taxon>
        <taxon>Rhipicephalus</taxon>
    </lineage>
</organism>
<dbReference type="EMBL" id="GEDV01008356">
    <property type="protein sequence ID" value="JAP80201.1"/>
    <property type="molecule type" value="Transcribed_RNA"/>
</dbReference>
<dbReference type="PANTHER" id="PTHR12072">
    <property type="entry name" value="CWF19, CELL CYCLE CONTROL PROTEIN"/>
    <property type="match status" value="1"/>
</dbReference>
<evidence type="ECO:0000313" key="5">
    <source>
        <dbReference type="EMBL" id="JAP80201.1"/>
    </source>
</evidence>
<protein>
    <recommendedName>
        <fullName evidence="6">CWF19-like protein 2</fullName>
    </recommendedName>
</protein>
<reference evidence="5" key="1">
    <citation type="journal article" date="2016" name="Ticks Tick Borne Dis.">
        <title>De novo assembly and annotation of the salivary gland transcriptome of Rhipicephalus appendiculatus male and female ticks during blood feeding.</title>
        <authorList>
            <person name="de Castro M.H."/>
            <person name="de Klerk D."/>
            <person name="Pienaar R."/>
            <person name="Latif A.A."/>
            <person name="Rees D.J."/>
            <person name="Mans B.J."/>
        </authorList>
    </citation>
    <scope>NUCLEOTIDE SEQUENCE</scope>
    <source>
        <tissue evidence="5">Salivary glands</tissue>
    </source>
</reference>
<evidence type="ECO:0000259" key="4">
    <source>
        <dbReference type="Pfam" id="PF04677"/>
    </source>
</evidence>
<evidence type="ECO:0000259" key="3">
    <source>
        <dbReference type="Pfam" id="PF04676"/>
    </source>
</evidence>
<feature type="compositionally biased region" description="Basic and acidic residues" evidence="2">
    <location>
        <begin position="363"/>
        <end position="433"/>
    </location>
</feature>
<feature type="region of interest" description="Disordered" evidence="2">
    <location>
        <begin position="191"/>
        <end position="433"/>
    </location>
</feature>
<proteinExistence type="inferred from homology"/>
<comment type="similarity">
    <text evidence="1">Belongs to the CWF19 family.</text>
</comment>
<dbReference type="GO" id="GO:0071014">
    <property type="term" value="C:post-mRNA release spliceosomal complex"/>
    <property type="evidence" value="ECO:0007669"/>
    <property type="project" value="TreeGrafter"/>
</dbReference>
<dbReference type="InterPro" id="IPR036265">
    <property type="entry name" value="HIT-like_sf"/>
</dbReference>
<feature type="compositionally biased region" description="Basic and acidic residues" evidence="2">
    <location>
        <begin position="307"/>
        <end position="330"/>
    </location>
</feature>
<dbReference type="AlphaFoldDB" id="A0A131YQN5"/>
<dbReference type="Pfam" id="PF04677">
    <property type="entry name" value="CwfJ_C_1"/>
    <property type="match status" value="1"/>
</dbReference>
<sequence>MDSFPRGKKKKGKQKHKKRSSKAKKASSGSDSSSSNGSSDEWAEAPKARSTEEFGRSADHTSKAVQRDAWMNFEDVIPTISAKDHRAQRRGERAGGSGQREKTLRTVYEPGQHERELNPYWKEGGIGLPKEDEAKPAEPTLVASAVGDGGLRWLKRAYQRIREQAADEGRPLEEVAAERYGSLEKLESMIAEAESRASSAGDRHHGRRGTSRRCGRMQRPGSDDETERPSRYKAMQRPGSDEERERSSRYKAMQRPGSDEEKERPSRYKAMQRPGSDEEKERPSRYKAMQRPGSDEEMERPSHHRETHRDSRSSGSKKRSEERGRFQRPGDDDDRSDQDDYRGKHRHRREHSSSSSSSKPSWMKKEFYKDTKDRQDTQKQDISNKGRDCLQEERRPPRQQESPRLHEQPKRENEPDSIAQREERAAPKLLSDKELNALGAKLIKAEMLGNTVLYEKLKNEIEEARKARESAGASTCPDGAQRGSREEVVILTKTDGRGFAHPLSEPSEVGGPSRKKAKVPTHDRGGERVRYFADDDRHSLKNLFEREKMTTAEDQNAEFARLAGKVRISKSQDYDFDDAVMDKASQHDSSAKQDARDRMKAIQEHKHMSKALEKCRYCLDSHEMKKHLIIAIGIRAYLCLPPYQSLTEGHCLIVPQAHVACGTLLDEDVWLEVQVFRKGLTKMFEEMGKDTVFMETAVAFRHHPHAVIECIPVPMDVGNLAPMYFKKAIMECESEWAQNKKLVDLSKKGLRNSIPRGLPYFSVDFGLQGGFAHVIEDEKDFPVYFGKEVVGGMLDSEPRLWLKQQHESFDEQKKKVLEFAKWWEPYDWTERLKTESS</sequence>
<feature type="domain" description="Cwf19-like C-terminal" evidence="4">
    <location>
        <begin position="603"/>
        <end position="726"/>
    </location>
</feature>
<feature type="compositionally biased region" description="Basic and acidic residues" evidence="2">
    <location>
        <begin position="275"/>
        <end position="284"/>
    </location>
</feature>
<feature type="compositionally biased region" description="Basic residues" evidence="2">
    <location>
        <begin position="1"/>
        <end position="25"/>
    </location>
</feature>
<dbReference type="Pfam" id="PF04676">
    <property type="entry name" value="CwfJ_C_2"/>
    <property type="match status" value="1"/>
</dbReference>
<feature type="compositionally biased region" description="Basic and acidic residues" evidence="2">
    <location>
        <begin position="239"/>
        <end position="248"/>
    </location>
</feature>
<feature type="compositionally biased region" description="Basic and acidic residues" evidence="2">
    <location>
        <begin position="44"/>
        <end position="66"/>
    </location>
</feature>
<dbReference type="GO" id="GO:0000398">
    <property type="term" value="P:mRNA splicing, via spliceosome"/>
    <property type="evidence" value="ECO:0007669"/>
    <property type="project" value="TreeGrafter"/>
</dbReference>
<dbReference type="SUPFAM" id="SSF54197">
    <property type="entry name" value="HIT-like"/>
    <property type="match status" value="1"/>
</dbReference>
<feature type="compositionally biased region" description="Low complexity" evidence="2">
    <location>
        <begin position="26"/>
        <end position="39"/>
    </location>
</feature>
<evidence type="ECO:0000256" key="1">
    <source>
        <dbReference type="ARBA" id="ARBA00006795"/>
    </source>
</evidence>
<feature type="compositionally biased region" description="Basic and acidic residues" evidence="2">
    <location>
        <begin position="257"/>
        <end position="266"/>
    </location>
</feature>